<evidence type="ECO:0000313" key="1">
    <source>
        <dbReference type="EnsemblPlants" id="OMERI10G12610.1"/>
    </source>
</evidence>
<organism evidence="1">
    <name type="scientific">Oryza meridionalis</name>
    <dbReference type="NCBI Taxonomy" id="40149"/>
    <lineage>
        <taxon>Eukaryota</taxon>
        <taxon>Viridiplantae</taxon>
        <taxon>Streptophyta</taxon>
        <taxon>Embryophyta</taxon>
        <taxon>Tracheophyta</taxon>
        <taxon>Spermatophyta</taxon>
        <taxon>Magnoliopsida</taxon>
        <taxon>Liliopsida</taxon>
        <taxon>Poales</taxon>
        <taxon>Poaceae</taxon>
        <taxon>BOP clade</taxon>
        <taxon>Oryzoideae</taxon>
        <taxon>Oryzeae</taxon>
        <taxon>Oryzinae</taxon>
        <taxon>Oryza</taxon>
    </lineage>
</organism>
<sequence>MNREADLKLIHHNGGPGVMGGFAGGHVDGAMARHCTGHERYGVRAVPGCGGDPSVGFIRAEVGDLGGNARVDDHHHHMLDSDRFQTF</sequence>
<reference evidence="1" key="1">
    <citation type="submission" date="2015-04" db="UniProtKB">
        <authorList>
            <consortium name="EnsemblPlants"/>
        </authorList>
    </citation>
    <scope>IDENTIFICATION</scope>
</reference>
<reference evidence="1" key="2">
    <citation type="submission" date="2018-05" db="EMBL/GenBank/DDBJ databases">
        <title>OmerRS3 (Oryza meridionalis Reference Sequence Version 3).</title>
        <authorList>
            <person name="Zhang J."/>
            <person name="Kudrna D."/>
            <person name="Lee S."/>
            <person name="Talag J."/>
            <person name="Welchert J."/>
            <person name="Wing R.A."/>
        </authorList>
    </citation>
    <scope>NUCLEOTIDE SEQUENCE [LARGE SCALE GENOMIC DNA]</scope>
    <source>
        <strain evidence="1">cv. OR44</strain>
    </source>
</reference>
<dbReference type="AlphaFoldDB" id="A0A0E0F009"/>
<name>A0A0E0F009_9ORYZ</name>
<proteinExistence type="predicted"/>
<dbReference type="HOGENOM" id="CLU_2546411_0_0_1"/>
<dbReference type="Proteomes" id="UP000008021">
    <property type="component" value="Chromosome 10"/>
</dbReference>
<keyword evidence="2" id="KW-1185">Reference proteome</keyword>
<accession>A0A0E0F009</accession>
<protein>
    <submittedName>
        <fullName evidence="1">Uncharacterized protein</fullName>
    </submittedName>
</protein>
<dbReference type="EnsemblPlants" id="OMERI10G12610.1">
    <property type="protein sequence ID" value="OMERI10G12610.1"/>
    <property type="gene ID" value="OMERI10G12610"/>
</dbReference>
<dbReference type="Gramene" id="OMERI10G12610.1">
    <property type="protein sequence ID" value="OMERI10G12610.1"/>
    <property type="gene ID" value="OMERI10G12610"/>
</dbReference>
<evidence type="ECO:0000313" key="2">
    <source>
        <dbReference type="Proteomes" id="UP000008021"/>
    </source>
</evidence>